<proteinExistence type="predicted"/>
<dbReference type="Proteomes" id="UP000199628">
    <property type="component" value="Unassembled WGS sequence"/>
</dbReference>
<feature type="signal peptide" evidence="1">
    <location>
        <begin position="1"/>
        <end position="22"/>
    </location>
</feature>
<dbReference type="SUPFAM" id="SSF56925">
    <property type="entry name" value="OMPA-like"/>
    <property type="match status" value="1"/>
</dbReference>
<keyword evidence="3" id="KW-1185">Reference proteome</keyword>
<keyword evidence="1" id="KW-0732">Signal</keyword>
<dbReference type="STRING" id="639004.SAMN04488239_105227"/>
<sequence>MKPYLVAMATCVALSACGGSNAVFGTGDGTDGGGGTPANPVVPADIAGNITSISYDPDNQTLVVRGAGLDDVAFTDVYTRKPALDRPGYEAYTAQDGSLTRHFTAYVREIDGTYGAVIGSGGQFNTVIQGTQFGRDGAYDPPATTPNGGVVSYAGNYIGVLNRNGSGEDLLPVTPGTDPSVIPGQVAEVTGNVLINAGFGDTQNQVDGIIYNRQIADTGLSMEDLSLRPTEITSNGTFTGEVMTPDLRNVGGYAGLFGGQDASVVAGALHVEDHVGALENEVEYGTFVLGVCGGPNADPLCDQPNP</sequence>
<dbReference type="RefSeq" id="WP_093030116.1">
    <property type="nucleotide sequence ID" value="NZ_FMZV01000005.1"/>
</dbReference>
<dbReference type="OrthoDB" id="7851370at2"/>
<name>A0A1G6SCR2_9RHOB</name>
<evidence type="ECO:0000313" key="2">
    <source>
        <dbReference type="EMBL" id="SDD13996.1"/>
    </source>
</evidence>
<dbReference type="AlphaFoldDB" id="A0A1G6SCR2"/>
<dbReference type="InterPro" id="IPR011250">
    <property type="entry name" value="OMP/PagP_B-barrel"/>
</dbReference>
<evidence type="ECO:0008006" key="4">
    <source>
        <dbReference type="Google" id="ProtNLM"/>
    </source>
</evidence>
<gene>
    <name evidence="2" type="ORF">SAMN04488239_105227</name>
</gene>
<protein>
    <recommendedName>
        <fullName evidence="4">Thymidylate synthase</fullName>
    </recommendedName>
</protein>
<accession>A0A1G6SCR2</accession>
<evidence type="ECO:0000256" key="1">
    <source>
        <dbReference type="SAM" id="SignalP"/>
    </source>
</evidence>
<dbReference type="PROSITE" id="PS51257">
    <property type="entry name" value="PROKAR_LIPOPROTEIN"/>
    <property type="match status" value="1"/>
</dbReference>
<organism evidence="2 3">
    <name type="scientific">Ruegeria marina</name>
    <dbReference type="NCBI Taxonomy" id="639004"/>
    <lineage>
        <taxon>Bacteria</taxon>
        <taxon>Pseudomonadati</taxon>
        <taxon>Pseudomonadota</taxon>
        <taxon>Alphaproteobacteria</taxon>
        <taxon>Rhodobacterales</taxon>
        <taxon>Roseobacteraceae</taxon>
        <taxon>Ruegeria</taxon>
    </lineage>
</organism>
<dbReference type="EMBL" id="FMZV01000005">
    <property type="protein sequence ID" value="SDD13996.1"/>
    <property type="molecule type" value="Genomic_DNA"/>
</dbReference>
<feature type="chain" id="PRO_5011614501" description="Thymidylate synthase" evidence="1">
    <location>
        <begin position="23"/>
        <end position="306"/>
    </location>
</feature>
<evidence type="ECO:0000313" key="3">
    <source>
        <dbReference type="Proteomes" id="UP000199628"/>
    </source>
</evidence>
<reference evidence="3" key="1">
    <citation type="submission" date="2016-10" db="EMBL/GenBank/DDBJ databases">
        <authorList>
            <person name="Varghese N."/>
            <person name="Submissions S."/>
        </authorList>
    </citation>
    <scope>NUCLEOTIDE SEQUENCE [LARGE SCALE GENOMIC DNA]</scope>
    <source>
        <strain evidence="3">CGMCC 1.9108</strain>
    </source>
</reference>